<proteinExistence type="predicted"/>
<reference evidence="1 2" key="1">
    <citation type="journal article" date="2018" name="J. Allergy Clin. Immunol.">
        <title>High-quality assembly of Dermatophagoides pteronyssinus genome and transcriptome reveals a wide range of novel allergens.</title>
        <authorList>
            <person name="Liu X.Y."/>
            <person name="Yang K.Y."/>
            <person name="Wang M.Q."/>
            <person name="Kwok J.S."/>
            <person name="Zeng X."/>
            <person name="Yang Z."/>
            <person name="Xiao X.J."/>
            <person name="Lau C.P."/>
            <person name="Li Y."/>
            <person name="Huang Z.M."/>
            <person name="Ba J.G."/>
            <person name="Yim A.K."/>
            <person name="Ouyang C.Y."/>
            <person name="Ngai S.M."/>
            <person name="Chan T.F."/>
            <person name="Leung E.L."/>
            <person name="Liu L."/>
            <person name="Liu Z.G."/>
            <person name="Tsui S.K."/>
        </authorList>
    </citation>
    <scope>NUCLEOTIDE SEQUENCE [LARGE SCALE GENOMIC DNA]</scope>
    <source>
        <strain evidence="1">Derp</strain>
    </source>
</reference>
<accession>A0ABQ8IZB3</accession>
<gene>
    <name evidence="1" type="ORF">DERP_000140</name>
</gene>
<keyword evidence="2" id="KW-1185">Reference proteome</keyword>
<dbReference type="Proteomes" id="UP000887458">
    <property type="component" value="Unassembled WGS sequence"/>
</dbReference>
<evidence type="ECO:0000313" key="1">
    <source>
        <dbReference type="EMBL" id="KAH9415651.1"/>
    </source>
</evidence>
<name>A0ABQ8IZB3_DERPT</name>
<comment type="caution">
    <text evidence="1">The sequence shown here is derived from an EMBL/GenBank/DDBJ whole genome shotgun (WGS) entry which is preliminary data.</text>
</comment>
<dbReference type="EMBL" id="NJHN03000095">
    <property type="protein sequence ID" value="KAH9415651.1"/>
    <property type="molecule type" value="Genomic_DNA"/>
</dbReference>
<sequence>MNLESTLAILARDTNGSLFPLNDGLLAGTDIVCENGSMDNEPDDKLILPKLSSPKLVLPFNNVQAFDDELDKFVRIVTMMLPTRIQYPIFYDLSGHP</sequence>
<organism evidence="1 2">
    <name type="scientific">Dermatophagoides pteronyssinus</name>
    <name type="common">European house dust mite</name>
    <dbReference type="NCBI Taxonomy" id="6956"/>
    <lineage>
        <taxon>Eukaryota</taxon>
        <taxon>Metazoa</taxon>
        <taxon>Ecdysozoa</taxon>
        <taxon>Arthropoda</taxon>
        <taxon>Chelicerata</taxon>
        <taxon>Arachnida</taxon>
        <taxon>Acari</taxon>
        <taxon>Acariformes</taxon>
        <taxon>Sarcoptiformes</taxon>
        <taxon>Astigmata</taxon>
        <taxon>Psoroptidia</taxon>
        <taxon>Analgoidea</taxon>
        <taxon>Pyroglyphidae</taxon>
        <taxon>Dermatophagoidinae</taxon>
        <taxon>Dermatophagoides</taxon>
    </lineage>
</organism>
<evidence type="ECO:0000313" key="2">
    <source>
        <dbReference type="Proteomes" id="UP000887458"/>
    </source>
</evidence>
<reference evidence="1 2" key="2">
    <citation type="journal article" date="2022" name="Mol. Biol. Evol.">
        <title>Comparative Genomics Reveals Insights into the Divergent Evolution of Astigmatic Mites and Household Pest Adaptations.</title>
        <authorList>
            <person name="Xiong Q."/>
            <person name="Wan A.T."/>
            <person name="Liu X."/>
            <person name="Fung C.S."/>
            <person name="Xiao X."/>
            <person name="Malainual N."/>
            <person name="Hou J."/>
            <person name="Wang L."/>
            <person name="Wang M."/>
            <person name="Yang K.Y."/>
            <person name="Cui Y."/>
            <person name="Leung E.L."/>
            <person name="Nong W."/>
            <person name="Shin S.K."/>
            <person name="Au S.W."/>
            <person name="Jeong K.Y."/>
            <person name="Chew F.T."/>
            <person name="Hui J.H."/>
            <person name="Leung T.F."/>
            <person name="Tungtrongchitr A."/>
            <person name="Zhong N."/>
            <person name="Liu Z."/>
            <person name="Tsui S.K."/>
        </authorList>
    </citation>
    <scope>NUCLEOTIDE SEQUENCE [LARGE SCALE GENOMIC DNA]</scope>
    <source>
        <strain evidence="1">Derp</strain>
    </source>
</reference>
<protein>
    <submittedName>
        <fullName evidence="1">Uncharacterized protein</fullName>
    </submittedName>
</protein>